<keyword evidence="5" id="KW-0969">Cilium</keyword>
<accession>A0A3N3E688</accession>
<keyword evidence="5" id="KW-0966">Cell projection</keyword>
<protein>
    <submittedName>
        <fullName evidence="5">Flagellar protein FlgN</fullName>
    </submittedName>
</protein>
<organism evidence="5 6">
    <name type="scientific">Vibrio ponticus</name>
    <dbReference type="NCBI Taxonomy" id="265668"/>
    <lineage>
        <taxon>Bacteria</taxon>
        <taxon>Pseudomonadati</taxon>
        <taxon>Pseudomonadota</taxon>
        <taxon>Gammaproteobacteria</taxon>
        <taxon>Vibrionales</taxon>
        <taxon>Vibrionaceae</taxon>
        <taxon>Vibrio</taxon>
    </lineage>
</organism>
<dbReference type="SUPFAM" id="SSF140566">
    <property type="entry name" value="FlgN-like"/>
    <property type="match status" value="1"/>
</dbReference>
<dbReference type="InterPro" id="IPR007809">
    <property type="entry name" value="FlgN-like"/>
</dbReference>
<evidence type="ECO:0000256" key="1">
    <source>
        <dbReference type="ARBA" id="ARBA00002397"/>
    </source>
</evidence>
<comment type="similarity">
    <text evidence="2">Belongs to the FlgN family.</text>
</comment>
<name>A0A3N3E688_9VIBR</name>
<evidence type="ECO:0000313" key="5">
    <source>
        <dbReference type="EMBL" id="ROV62028.1"/>
    </source>
</evidence>
<dbReference type="AlphaFoldDB" id="A0A3N3E688"/>
<comment type="caution">
    <text evidence="5">The sequence shown here is derived from an EMBL/GenBank/DDBJ whole genome shotgun (WGS) entry which is preliminary data.</text>
</comment>
<evidence type="ECO:0000313" key="6">
    <source>
        <dbReference type="Proteomes" id="UP000278792"/>
    </source>
</evidence>
<dbReference type="Gene3D" id="1.20.58.300">
    <property type="entry name" value="FlgN-like"/>
    <property type="match status" value="1"/>
</dbReference>
<gene>
    <name evidence="5" type="ORF">EGH82_02905</name>
</gene>
<evidence type="ECO:0000256" key="3">
    <source>
        <dbReference type="ARBA" id="ARBA00022795"/>
    </source>
</evidence>
<keyword evidence="3" id="KW-1005">Bacterial flagellum biogenesis</keyword>
<evidence type="ECO:0000256" key="2">
    <source>
        <dbReference type="ARBA" id="ARBA00007703"/>
    </source>
</evidence>
<comment type="function">
    <text evidence="1">Required for the efficient initiation of filament assembly.</text>
</comment>
<proteinExistence type="inferred from homology"/>
<dbReference type="Proteomes" id="UP000278792">
    <property type="component" value="Unassembled WGS sequence"/>
</dbReference>
<dbReference type="RefSeq" id="WP_123780460.1">
    <property type="nucleotide sequence ID" value="NZ_RKIK01000004.1"/>
</dbReference>
<dbReference type="InterPro" id="IPR036679">
    <property type="entry name" value="FlgN-like_sf"/>
</dbReference>
<feature type="region of interest" description="Disordered" evidence="4">
    <location>
        <begin position="120"/>
        <end position="141"/>
    </location>
</feature>
<dbReference type="EMBL" id="RKIK01000004">
    <property type="protein sequence ID" value="ROV62028.1"/>
    <property type="molecule type" value="Genomic_DNA"/>
</dbReference>
<evidence type="ECO:0000256" key="4">
    <source>
        <dbReference type="SAM" id="MobiDB-lite"/>
    </source>
</evidence>
<reference evidence="5 6" key="1">
    <citation type="submission" date="2018-11" db="EMBL/GenBank/DDBJ databases">
        <title>Vibrio ponticus strain CAIM 1751 pathogenic for the snapper Lutjanus guttatus.</title>
        <authorList>
            <person name="Soto-Rodriguez S."/>
            <person name="Lozano-Olvera R."/>
            <person name="Gomez-Gil B."/>
        </authorList>
    </citation>
    <scope>NUCLEOTIDE SEQUENCE [LARGE SCALE GENOMIC DNA]</scope>
    <source>
        <strain evidence="5 6">CAIM 1751</strain>
    </source>
</reference>
<sequence length="141" mass="15652">MAALKGLVEFQLKNANELSDILQKEQVAIAQRISKDIETVALQKNTLVAQLQTTDERIARHPDVESLKTDPELNPMVEQIRTIITHCQQVNDVNGQALQRAQLSFNKLNNLMKQTQGKSGMTYTAKGHTNNVSTLGTNLKA</sequence>
<dbReference type="Pfam" id="PF05130">
    <property type="entry name" value="FlgN"/>
    <property type="match status" value="1"/>
</dbReference>
<dbReference type="GO" id="GO:0044780">
    <property type="term" value="P:bacterial-type flagellum assembly"/>
    <property type="evidence" value="ECO:0007669"/>
    <property type="project" value="InterPro"/>
</dbReference>
<keyword evidence="5" id="KW-0282">Flagellum</keyword>